<organism evidence="2 3">
    <name type="scientific">Stephania yunnanensis</name>
    <dbReference type="NCBI Taxonomy" id="152371"/>
    <lineage>
        <taxon>Eukaryota</taxon>
        <taxon>Viridiplantae</taxon>
        <taxon>Streptophyta</taxon>
        <taxon>Embryophyta</taxon>
        <taxon>Tracheophyta</taxon>
        <taxon>Spermatophyta</taxon>
        <taxon>Magnoliopsida</taxon>
        <taxon>Ranunculales</taxon>
        <taxon>Menispermaceae</taxon>
        <taxon>Menispermoideae</taxon>
        <taxon>Cissampelideae</taxon>
        <taxon>Stephania</taxon>
    </lineage>
</organism>
<evidence type="ECO:0000313" key="3">
    <source>
        <dbReference type="Proteomes" id="UP001420932"/>
    </source>
</evidence>
<proteinExistence type="predicted"/>
<feature type="transmembrane region" description="Helical" evidence="1">
    <location>
        <begin position="38"/>
        <end position="58"/>
    </location>
</feature>
<sequence length="68" mass="8283">MKIERVLSHYLYMNVRVVAFTFFNEKYCKENVLLARSFLFLARTVILYFVMLFEIIYARSCIVNVRYI</sequence>
<dbReference type="AlphaFoldDB" id="A0AAP0HGW6"/>
<evidence type="ECO:0000313" key="2">
    <source>
        <dbReference type="EMBL" id="KAK9086549.1"/>
    </source>
</evidence>
<reference evidence="2 3" key="1">
    <citation type="submission" date="2024-01" db="EMBL/GenBank/DDBJ databases">
        <title>Genome assemblies of Stephania.</title>
        <authorList>
            <person name="Yang L."/>
        </authorList>
    </citation>
    <scope>NUCLEOTIDE SEQUENCE [LARGE SCALE GENOMIC DNA]</scope>
    <source>
        <strain evidence="2">YNDBR</strain>
        <tissue evidence="2">Leaf</tissue>
    </source>
</reference>
<keyword evidence="1" id="KW-0472">Membrane</keyword>
<name>A0AAP0HGW6_9MAGN</name>
<dbReference type="EMBL" id="JBBNAF010000013">
    <property type="protein sequence ID" value="KAK9086549.1"/>
    <property type="molecule type" value="Genomic_DNA"/>
</dbReference>
<dbReference type="Proteomes" id="UP001420932">
    <property type="component" value="Unassembled WGS sequence"/>
</dbReference>
<comment type="caution">
    <text evidence="2">The sequence shown here is derived from an EMBL/GenBank/DDBJ whole genome shotgun (WGS) entry which is preliminary data.</text>
</comment>
<gene>
    <name evidence="2" type="ORF">Syun_028943</name>
</gene>
<keyword evidence="1" id="KW-0812">Transmembrane</keyword>
<keyword evidence="3" id="KW-1185">Reference proteome</keyword>
<keyword evidence="1" id="KW-1133">Transmembrane helix</keyword>
<evidence type="ECO:0000256" key="1">
    <source>
        <dbReference type="SAM" id="Phobius"/>
    </source>
</evidence>
<protein>
    <submittedName>
        <fullName evidence="2">Uncharacterized protein</fullName>
    </submittedName>
</protein>
<accession>A0AAP0HGW6</accession>